<organism evidence="4 5">
    <name type="scientific">Sphingorhabdus arenilitoris</name>
    <dbReference type="NCBI Taxonomy" id="1490041"/>
    <lineage>
        <taxon>Bacteria</taxon>
        <taxon>Pseudomonadati</taxon>
        <taxon>Pseudomonadota</taxon>
        <taxon>Alphaproteobacteria</taxon>
        <taxon>Sphingomonadales</taxon>
        <taxon>Sphingomonadaceae</taxon>
        <taxon>Sphingorhabdus</taxon>
    </lineage>
</organism>
<evidence type="ECO:0000313" key="4">
    <source>
        <dbReference type="EMBL" id="MFC4292812.1"/>
    </source>
</evidence>
<keyword evidence="5" id="KW-1185">Reference proteome</keyword>
<dbReference type="InterPro" id="IPR008929">
    <property type="entry name" value="Chondroitin_lyas"/>
</dbReference>
<feature type="domain" description="Alginate lyase" evidence="3">
    <location>
        <begin position="93"/>
        <end position="373"/>
    </location>
</feature>
<protein>
    <submittedName>
        <fullName evidence="4">Alginate lyase family protein</fullName>
    </submittedName>
</protein>
<evidence type="ECO:0000256" key="2">
    <source>
        <dbReference type="ARBA" id="ARBA00023239"/>
    </source>
</evidence>
<keyword evidence="2 4" id="KW-0456">Lyase</keyword>
<reference evidence="5" key="1">
    <citation type="journal article" date="2019" name="Int. J. Syst. Evol. Microbiol.">
        <title>The Global Catalogue of Microorganisms (GCM) 10K type strain sequencing project: providing services to taxonomists for standard genome sequencing and annotation.</title>
        <authorList>
            <consortium name="The Broad Institute Genomics Platform"/>
            <consortium name="The Broad Institute Genome Sequencing Center for Infectious Disease"/>
            <person name="Wu L."/>
            <person name="Ma J."/>
        </authorList>
    </citation>
    <scope>NUCLEOTIDE SEQUENCE [LARGE SCALE GENOMIC DNA]</scope>
    <source>
        <strain evidence="5">CECT 8531</strain>
    </source>
</reference>
<dbReference type="Proteomes" id="UP001595887">
    <property type="component" value="Unassembled WGS sequence"/>
</dbReference>
<dbReference type="Pfam" id="PF05426">
    <property type="entry name" value="Alginate_lyase"/>
    <property type="match status" value="1"/>
</dbReference>
<dbReference type="GO" id="GO:0016829">
    <property type="term" value="F:lyase activity"/>
    <property type="evidence" value="ECO:0007669"/>
    <property type="project" value="UniProtKB-KW"/>
</dbReference>
<evidence type="ECO:0000259" key="3">
    <source>
        <dbReference type="Pfam" id="PF05426"/>
    </source>
</evidence>
<dbReference type="Gene3D" id="1.50.10.100">
    <property type="entry name" value="Chondroitin AC/alginate lyase"/>
    <property type="match status" value="1"/>
</dbReference>
<gene>
    <name evidence="4" type="ORF">ACFOWX_10350</name>
</gene>
<dbReference type="EMBL" id="JBHSDH010000013">
    <property type="protein sequence ID" value="MFC4292812.1"/>
    <property type="molecule type" value="Genomic_DNA"/>
</dbReference>
<dbReference type="RefSeq" id="WP_381423808.1">
    <property type="nucleotide sequence ID" value="NZ_JBHSDH010000013.1"/>
</dbReference>
<proteinExistence type="predicted"/>
<sequence length="419" mass="46665">MAGAVIVGLTRIILAAAILAAFLPVAARAEVGPLSPLENAARCSGSNGYAADFDGRRTFLWRPQWLRQVKADEKASQAYVKAGEKALRSPIYSVTDKPKLVPGATAHDYASIGPYWWPDPKKKSGLPYIRRDGQVNPERDGPEFDKDRLRQLSNDARDLAIAYYLTGDERYAEHSARQLRAWFITPATRMSPHFNFAQGIPGKLNGRGEGIIEASHLSTIVEAIGLLQPSPALTALENKAIEQWYREFATWMATSDIGGDEMRKTNNHGVFFDFYLTHFALYGRLDSVAANIVTAFPQQRLAVQMDRQGRFLAELKRTRSWHYAHFVVDAAARIATIGECAGLDLWSYELPDGRGMNNARSFLEKYWADGAKWPFPDIDGDKADAKQRRSKSAMGVKRLLGYVPADDKAEQTALSTWIP</sequence>
<accession>A0ABV8RHI9</accession>
<evidence type="ECO:0000313" key="5">
    <source>
        <dbReference type="Proteomes" id="UP001595887"/>
    </source>
</evidence>
<keyword evidence="1" id="KW-0732">Signal</keyword>
<dbReference type="SUPFAM" id="SSF48230">
    <property type="entry name" value="Chondroitin AC/alginate lyase"/>
    <property type="match status" value="1"/>
</dbReference>
<dbReference type="InterPro" id="IPR008397">
    <property type="entry name" value="Alginate_lyase_dom"/>
</dbReference>
<comment type="caution">
    <text evidence="4">The sequence shown here is derived from an EMBL/GenBank/DDBJ whole genome shotgun (WGS) entry which is preliminary data.</text>
</comment>
<name>A0ABV8RHI9_9SPHN</name>
<evidence type="ECO:0000256" key="1">
    <source>
        <dbReference type="ARBA" id="ARBA00022729"/>
    </source>
</evidence>